<comment type="caution">
    <text evidence="4">The sequence shown here is derived from an EMBL/GenBank/DDBJ whole genome shotgun (WGS) entry which is preliminary data.</text>
</comment>
<evidence type="ECO:0000259" key="3">
    <source>
        <dbReference type="PROSITE" id="PS50894"/>
    </source>
</evidence>
<sequence>MVSAFERRLDNDKGELVSSISSIHDSQFNAASFDNVRYIAHRINGGAGLFDCNDLAEPAKEVEKLVDDGADTDLLVNAVQELIDRIERLLADGIRQPEWITSRLEK</sequence>
<dbReference type="AlphaFoldDB" id="A0A2S3UQ54"/>
<dbReference type="SUPFAM" id="SSF47226">
    <property type="entry name" value="Histidine-containing phosphotransfer domain, HPT domain"/>
    <property type="match status" value="1"/>
</dbReference>
<feature type="modified residue" description="Phosphohistidine" evidence="2">
    <location>
        <position position="41"/>
    </location>
</feature>
<gene>
    <name evidence="4" type="ORF">CLV41_10842</name>
</gene>
<dbReference type="Pfam" id="PF01627">
    <property type="entry name" value="Hpt"/>
    <property type="match status" value="1"/>
</dbReference>
<dbReference type="GO" id="GO:0000160">
    <property type="term" value="P:phosphorelay signal transduction system"/>
    <property type="evidence" value="ECO:0007669"/>
    <property type="project" value="UniProtKB-KW"/>
</dbReference>
<accession>A0A2S3UQ54</accession>
<evidence type="ECO:0000313" key="4">
    <source>
        <dbReference type="EMBL" id="POF29619.1"/>
    </source>
</evidence>
<dbReference type="InterPro" id="IPR008207">
    <property type="entry name" value="Sig_transdc_His_kin_Hpt_dom"/>
</dbReference>
<dbReference type="GO" id="GO:0004672">
    <property type="term" value="F:protein kinase activity"/>
    <property type="evidence" value="ECO:0007669"/>
    <property type="project" value="UniProtKB-ARBA"/>
</dbReference>
<organism evidence="4 5">
    <name type="scientific">Roseibium marinum</name>
    <dbReference type="NCBI Taxonomy" id="281252"/>
    <lineage>
        <taxon>Bacteria</taxon>
        <taxon>Pseudomonadati</taxon>
        <taxon>Pseudomonadota</taxon>
        <taxon>Alphaproteobacteria</taxon>
        <taxon>Hyphomicrobiales</taxon>
        <taxon>Stappiaceae</taxon>
        <taxon>Roseibium</taxon>
    </lineage>
</organism>
<evidence type="ECO:0000256" key="1">
    <source>
        <dbReference type="ARBA" id="ARBA00023012"/>
    </source>
</evidence>
<dbReference type="EMBL" id="PPCN01000008">
    <property type="protein sequence ID" value="POF29619.1"/>
    <property type="molecule type" value="Genomic_DNA"/>
</dbReference>
<dbReference type="RefSeq" id="WP_268952669.1">
    <property type="nucleotide sequence ID" value="NZ_PPCN01000008.1"/>
</dbReference>
<dbReference type="Proteomes" id="UP000236959">
    <property type="component" value="Unassembled WGS sequence"/>
</dbReference>
<name>A0A2S3UQ54_9HYPH</name>
<dbReference type="Gene3D" id="1.20.120.160">
    <property type="entry name" value="HPT domain"/>
    <property type="match status" value="1"/>
</dbReference>
<dbReference type="InterPro" id="IPR036641">
    <property type="entry name" value="HPT_dom_sf"/>
</dbReference>
<dbReference type="PROSITE" id="PS50894">
    <property type="entry name" value="HPT"/>
    <property type="match status" value="1"/>
</dbReference>
<keyword evidence="1" id="KW-0902">Two-component regulatory system</keyword>
<keyword evidence="5" id="KW-1185">Reference proteome</keyword>
<keyword evidence="2" id="KW-0597">Phosphoprotein</keyword>
<proteinExistence type="predicted"/>
<protein>
    <submittedName>
        <fullName evidence="4">Hpt domain-containing protein</fullName>
    </submittedName>
</protein>
<evidence type="ECO:0000256" key="2">
    <source>
        <dbReference type="PROSITE-ProRule" id="PRU00110"/>
    </source>
</evidence>
<reference evidence="4 5" key="1">
    <citation type="submission" date="2018-01" db="EMBL/GenBank/DDBJ databases">
        <title>Genomic Encyclopedia of Archaeal and Bacterial Type Strains, Phase II (KMG-II): from individual species to whole genera.</title>
        <authorList>
            <person name="Goeker M."/>
        </authorList>
    </citation>
    <scope>NUCLEOTIDE SEQUENCE [LARGE SCALE GENOMIC DNA]</scope>
    <source>
        <strain evidence="4 5">DSM 17023</strain>
    </source>
</reference>
<evidence type="ECO:0000313" key="5">
    <source>
        <dbReference type="Proteomes" id="UP000236959"/>
    </source>
</evidence>
<feature type="domain" description="HPt" evidence="3">
    <location>
        <begin position="1"/>
        <end position="100"/>
    </location>
</feature>